<keyword evidence="2" id="KW-1185">Reference proteome</keyword>
<name>A0ACD5WEY8_AVESA</name>
<dbReference type="EnsemblPlants" id="AVESA.00010b.r2.4AG0628720.1">
    <property type="protein sequence ID" value="AVESA.00010b.r2.4AG0628720.1.CDS"/>
    <property type="gene ID" value="AVESA.00010b.r2.4AG0628720"/>
</dbReference>
<protein>
    <submittedName>
        <fullName evidence="1">Uncharacterized protein</fullName>
    </submittedName>
</protein>
<dbReference type="Proteomes" id="UP001732700">
    <property type="component" value="Chromosome 4A"/>
</dbReference>
<accession>A0ACD5WEY8</accession>
<evidence type="ECO:0000313" key="1">
    <source>
        <dbReference type="EnsemblPlants" id="AVESA.00010b.r2.4AG0628720.1.CDS"/>
    </source>
</evidence>
<reference evidence="1" key="2">
    <citation type="submission" date="2025-09" db="UniProtKB">
        <authorList>
            <consortium name="EnsemblPlants"/>
        </authorList>
    </citation>
    <scope>IDENTIFICATION</scope>
</reference>
<evidence type="ECO:0000313" key="2">
    <source>
        <dbReference type="Proteomes" id="UP001732700"/>
    </source>
</evidence>
<proteinExistence type="predicted"/>
<organism evidence="1 2">
    <name type="scientific">Avena sativa</name>
    <name type="common">Oat</name>
    <dbReference type="NCBI Taxonomy" id="4498"/>
    <lineage>
        <taxon>Eukaryota</taxon>
        <taxon>Viridiplantae</taxon>
        <taxon>Streptophyta</taxon>
        <taxon>Embryophyta</taxon>
        <taxon>Tracheophyta</taxon>
        <taxon>Spermatophyta</taxon>
        <taxon>Magnoliopsida</taxon>
        <taxon>Liliopsida</taxon>
        <taxon>Poales</taxon>
        <taxon>Poaceae</taxon>
        <taxon>BOP clade</taxon>
        <taxon>Pooideae</taxon>
        <taxon>Poodae</taxon>
        <taxon>Poeae</taxon>
        <taxon>Poeae Chloroplast Group 1 (Aveneae type)</taxon>
        <taxon>Aveninae</taxon>
        <taxon>Avena</taxon>
    </lineage>
</organism>
<sequence length="224" mass="25061">MAEERHPPARYVKLSRNQDSPAEDILPGELNQPVHVPQLHGRRCPECGQVLPESHHPPADEPWTTGICGCTDEPESCRTGMFCPCVLFGRNVEALREDIPWTAPCVCHAVFVEGGVALGILTAIFHGVDPGSSFLIGEGLMFSWWLCGAYTSIFRQELQKKYHLKNSPCDPCMVHCCLHWCANCQEHRERRGHLMEHIDVSATIVDPPPVEEMGMPRESSECCF</sequence>
<reference evidence="1" key="1">
    <citation type="submission" date="2021-05" db="EMBL/GenBank/DDBJ databases">
        <authorList>
            <person name="Scholz U."/>
            <person name="Mascher M."/>
            <person name="Fiebig A."/>
        </authorList>
    </citation>
    <scope>NUCLEOTIDE SEQUENCE [LARGE SCALE GENOMIC DNA]</scope>
</reference>